<dbReference type="Pfam" id="PF07690">
    <property type="entry name" value="MFS_1"/>
    <property type="match status" value="1"/>
</dbReference>
<dbReference type="InterPro" id="IPR052714">
    <property type="entry name" value="MFS_Exporter"/>
</dbReference>
<feature type="transmembrane region" description="Helical" evidence="4">
    <location>
        <begin position="301"/>
        <end position="327"/>
    </location>
</feature>
<evidence type="ECO:0000313" key="7">
    <source>
        <dbReference type="Proteomes" id="UP000298264"/>
    </source>
</evidence>
<accession>A0A4R9LMM3</accession>
<protein>
    <submittedName>
        <fullName evidence="6">MFS transporter</fullName>
    </submittedName>
</protein>
<feature type="transmembrane region" description="Helical" evidence="4">
    <location>
        <begin position="174"/>
        <end position="197"/>
    </location>
</feature>
<feature type="transmembrane region" description="Helical" evidence="4">
    <location>
        <begin position="275"/>
        <end position="295"/>
    </location>
</feature>
<feature type="transmembrane region" description="Helical" evidence="4">
    <location>
        <begin position="109"/>
        <end position="136"/>
    </location>
</feature>
<dbReference type="Gene3D" id="1.20.1250.20">
    <property type="entry name" value="MFS general substrate transporter like domains"/>
    <property type="match status" value="1"/>
</dbReference>
<feature type="transmembrane region" description="Helical" evidence="4">
    <location>
        <begin position="339"/>
        <end position="364"/>
    </location>
</feature>
<dbReference type="NCBIfam" id="NF003477">
    <property type="entry name" value="PRK05122.1"/>
    <property type="match status" value="1"/>
</dbReference>
<evidence type="ECO:0000256" key="2">
    <source>
        <dbReference type="ARBA" id="ARBA00022989"/>
    </source>
</evidence>
<keyword evidence="2 4" id="KW-1133">Transmembrane helix</keyword>
<proteinExistence type="predicted"/>
<dbReference type="GO" id="GO:0022857">
    <property type="term" value="F:transmembrane transporter activity"/>
    <property type="evidence" value="ECO:0007669"/>
    <property type="project" value="InterPro"/>
</dbReference>
<feature type="transmembrane region" description="Helical" evidence="4">
    <location>
        <begin position="82"/>
        <end position="103"/>
    </location>
</feature>
<dbReference type="SUPFAM" id="SSF103473">
    <property type="entry name" value="MFS general substrate transporter"/>
    <property type="match status" value="1"/>
</dbReference>
<dbReference type="PANTHER" id="PTHR23531:SF1">
    <property type="entry name" value="QUINOLENE RESISTANCE PROTEIN NORA"/>
    <property type="match status" value="1"/>
</dbReference>
<keyword evidence="7" id="KW-1185">Reference proteome</keyword>
<evidence type="ECO:0000256" key="3">
    <source>
        <dbReference type="ARBA" id="ARBA00023136"/>
    </source>
</evidence>
<comment type="caution">
    <text evidence="6">The sequence shown here is derived from an EMBL/GenBank/DDBJ whole genome shotgun (WGS) entry which is preliminary data.</text>
</comment>
<feature type="transmembrane region" description="Helical" evidence="4">
    <location>
        <begin position="15"/>
        <end position="38"/>
    </location>
</feature>
<evidence type="ECO:0000313" key="6">
    <source>
        <dbReference type="EMBL" id="TGN07937.1"/>
    </source>
</evidence>
<dbReference type="InterPro" id="IPR011701">
    <property type="entry name" value="MFS"/>
</dbReference>
<dbReference type="RefSeq" id="WP_135764917.1">
    <property type="nucleotide sequence ID" value="NZ_RQHV01000061.1"/>
</dbReference>
<feature type="transmembrane region" description="Helical" evidence="4">
    <location>
        <begin position="250"/>
        <end position="268"/>
    </location>
</feature>
<dbReference type="PROSITE" id="PS50850">
    <property type="entry name" value="MFS"/>
    <property type="match status" value="1"/>
</dbReference>
<evidence type="ECO:0000259" key="5">
    <source>
        <dbReference type="PROSITE" id="PS50850"/>
    </source>
</evidence>
<evidence type="ECO:0000256" key="4">
    <source>
        <dbReference type="SAM" id="Phobius"/>
    </source>
</evidence>
<dbReference type="PANTHER" id="PTHR23531">
    <property type="entry name" value="QUINOLENE RESISTANCE PROTEIN NORA"/>
    <property type="match status" value="1"/>
</dbReference>
<feature type="transmembrane region" description="Helical" evidence="4">
    <location>
        <begin position="148"/>
        <end position="168"/>
    </location>
</feature>
<keyword evidence="1 4" id="KW-0812">Transmembrane</keyword>
<keyword evidence="3 4" id="KW-0472">Membrane</keyword>
<dbReference type="EMBL" id="RQHV01000061">
    <property type="protein sequence ID" value="TGN07937.1"/>
    <property type="molecule type" value="Genomic_DNA"/>
</dbReference>
<evidence type="ECO:0000256" key="1">
    <source>
        <dbReference type="ARBA" id="ARBA00022692"/>
    </source>
</evidence>
<dbReference type="AlphaFoldDB" id="A0A4R9LMM3"/>
<gene>
    <name evidence="6" type="ORF">EHS11_13420</name>
</gene>
<feature type="domain" description="Major facilitator superfamily (MFS) profile" evidence="5">
    <location>
        <begin position="185"/>
        <end position="399"/>
    </location>
</feature>
<dbReference type="InterPro" id="IPR036259">
    <property type="entry name" value="MFS_trans_sf"/>
</dbReference>
<feature type="transmembrane region" description="Helical" evidence="4">
    <location>
        <begin position="217"/>
        <end position="238"/>
    </location>
</feature>
<organism evidence="6 7">
    <name type="scientific">Leptospira ilyithenensis</name>
    <dbReference type="NCBI Taxonomy" id="2484901"/>
    <lineage>
        <taxon>Bacteria</taxon>
        <taxon>Pseudomonadati</taxon>
        <taxon>Spirochaetota</taxon>
        <taxon>Spirochaetia</taxon>
        <taxon>Leptospirales</taxon>
        <taxon>Leptospiraceae</taxon>
        <taxon>Leptospira</taxon>
    </lineage>
</organism>
<reference evidence="6" key="1">
    <citation type="journal article" date="2019" name="PLoS Negl. Trop. Dis.">
        <title>Revisiting the worldwide diversity of Leptospira species in the environment.</title>
        <authorList>
            <person name="Vincent A.T."/>
            <person name="Schiettekatte O."/>
            <person name="Bourhy P."/>
            <person name="Veyrier F.J."/>
            <person name="Picardeau M."/>
        </authorList>
    </citation>
    <scope>NUCLEOTIDE SEQUENCE [LARGE SCALE GENOMIC DNA]</scope>
    <source>
        <strain evidence="6">201400974</strain>
    </source>
</reference>
<dbReference type="OrthoDB" id="9814001at2"/>
<dbReference type="Proteomes" id="UP000298264">
    <property type="component" value="Unassembled WGS sequence"/>
</dbReference>
<sequence>MIVTFQNKKATDLQILLPLVLIVFTGVLSLGIPLSILAVHVKETLGLDSFWGGVVIGVESLFAVLFRPYIGNFLDTKGPKNAILLGLVVSSFSGIFYLLSSFYLDSAFLALSIMILGSSFLGIGQGALISGALAWGIGSVDPKNSGKAMVWCGIAMYGAIGVGSPIGMNLLEFYGFKVLSFGILFLPLLALGFAFRLRPVYAIAGKKVSFWTVVYKVCGPGLGLFLSGLGFGTIAGFINLYFMSRGWENGSIAMIVFGGCYIGTRLFFSGLPDRFGGAQVAFISLFIEAFGQLLICYSSSPYLAFVGSGLTGIGYSFVFPAFGIEAVKRVGPQNRGSAIGAYSAFFDISLGISAPTVGLIVNYFQYESAYLFGGIGSLMGVLIAWKMIMDQKRLEIANS</sequence>
<dbReference type="InterPro" id="IPR020846">
    <property type="entry name" value="MFS_dom"/>
</dbReference>
<feature type="transmembrane region" description="Helical" evidence="4">
    <location>
        <begin position="50"/>
        <end position="70"/>
    </location>
</feature>
<feature type="transmembrane region" description="Helical" evidence="4">
    <location>
        <begin position="370"/>
        <end position="388"/>
    </location>
</feature>
<name>A0A4R9LMM3_9LEPT</name>